<name>A0A4U5PFF9_STECR</name>
<feature type="signal peptide" evidence="1">
    <location>
        <begin position="1"/>
        <end position="15"/>
    </location>
</feature>
<dbReference type="OrthoDB" id="5810444at2759"/>
<comment type="caution">
    <text evidence="2">The sequence shown here is derived from an EMBL/GenBank/DDBJ whole genome shotgun (WGS) entry which is preliminary data.</text>
</comment>
<keyword evidence="1" id="KW-0732">Signal</keyword>
<dbReference type="EMBL" id="AZBU02000002">
    <property type="protein sequence ID" value="TKR95116.1"/>
    <property type="molecule type" value="Genomic_DNA"/>
</dbReference>
<sequence length="260" mass="30347">MLYCRLTVVFVLVFGNPFPEWGRVKREFMFVSDTNSTDPGCFQNCTNQWKSDFESTFTLKISDYYDFPFHPLILHYPNYLKYCDLAEKQTKCFIDDCDDDTAERVFSPSNFVCHFKRQQFLTVRSCLEETEPITFLKCDQYCHTKALDFVKSEARATIGEVFVKPELSRYQRELDLLCTFQECFRNCHEPVVNEMCAPALAVASTELIQAYIQLHAIDIYDWHLMSDNMVSLPDSCARLTANTRQLEEDPVVKIINSDKE</sequence>
<proteinExistence type="predicted"/>
<evidence type="ECO:0008006" key="4">
    <source>
        <dbReference type="Google" id="ProtNLM"/>
    </source>
</evidence>
<reference evidence="2 3" key="1">
    <citation type="journal article" date="2015" name="Genome Biol.">
        <title>Comparative genomics of Steinernema reveals deeply conserved gene regulatory networks.</title>
        <authorList>
            <person name="Dillman A.R."/>
            <person name="Macchietto M."/>
            <person name="Porter C.F."/>
            <person name="Rogers A."/>
            <person name="Williams B."/>
            <person name="Antoshechkin I."/>
            <person name="Lee M.M."/>
            <person name="Goodwin Z."/>
            <person name="Lu X."/>
            <person name="Lewis E.E."/>
            <person name="Goodrich-Blair H."/>
            <person name="Stock S.P."/>
            <person name="Adams B.J."/>
            <person name="Sternberg P.W."/>
            <person name="Mortazavi A."/>
        </authorList>
    </citation>
    <scope>NUCLEOTIDE SEQUENCE [LARGE SCALE GENOMIC DNA]</scope>
    <source>
        <strain evidence="2 3">ALL</strain>
    </source>
</reference>
<dbReference type="Proteomes" id="UP000298663">
    <property type="component" value="Unassembled WGS sequence"/>
</dbReference>
<protein>
    <recommendedName>
        <fullName evidence="4">Chondroitin proteoglycan 4 domain-containing protein</fullName>
    </recommendedName>
</protein>
<organism evidence="2 3">
    <name type="scientific">Steinernema carpocapsae</name>
    <name type="common">Entomopathogenic nematode</name>
    <dbReference type="NCBI Taxonomy" id="34508"/>
    <lineage>
        <taxon>Eukaryota</taxon>
        <taxon>Metazoa</taxon>
        <taxon>Ecdysozoa</taxon>
        <taxon>Nematoda</taxon>
        <taxon>Chromadorea</taxon>
        <taxon>Rhabditida</taxon>
        <taxon>Tylenchina</taxon>
        <taxon>Panagrolaimomorpha</taxon>
        <taxon>Strongyloidoidea</taxon>
        <taxon>Steinernematidae</taxon>
        <taxon>Steinernema</taxon>
    </lineage>
</organism>
<reference evidence="2 3" key="2">
    <citation type="journal article" date="2019" name="G3 (Bethesda)">
        <title>Hybrid Assembly of the Genome of the Entomopathogenic Nematode Steinernema carpocapsae Identifies the X-Chromosome.</title>
        <authorList>
            <person name="Serra L."/>
            <person name="Macchietto M."/>
            <person name="Macias-Munoz A."/>
            <person name="McGill C.J."/>
            <person name="Rodriguez I.M."/>
            <person name="Rodriguez B."/>
            <person name="Murad R."/>
            <person name="Mortazavi A."/>
        </authorList>
    </citation>
    <scope>NUCLEOTIDE SEQUENCE [LARGE SCALE GENOMIC DNA]</scope>
    <source>
        <strain evidence="2 3">ALL</strain>
    </source>
</reference>
<feature type="chain" id="PRO_5020864142" description="Chondroitin proteoglycan 4 domain-containing protein" evidence="1">
    <location>
        <begin position="16"/>
        <end position="260"/>
    </location>
</feature>
<dbReference type="PANTHER" id="PTHR36944:SF2">
    <property type="entry name" value="CPG4 DOMAIN-CONTAINING PROTEIN"/>
    <property type="match status" value="1"/>
</dbReference>
<evidence type="ECO:0000256" key="1">
    <source>
        <dbReference type="SAM" id="SignalP"/>
    </source>
</evidence>
<dbReference type="STRING" id="34508.A0A4U5PFF9"/>
<dbReference type="PANTHER" id="PTHR36944">
    <property type="entry name" value="PROTEIN CBG02791-RELATED"/>
    <property type="match status" value="1"/>
</dbReference>
<evidence type="ECO:0000313" key="3">
    <source>
        <dbReference type="Proteomes" id="UP000298663"/>
    </source>
</evidence>
<keyword evidence="3" id="KW-1185">Reference proteome</keyword>
<dbReference type="AlphaFoldDB" id="A0A4U5PFF9"/>
<accession>A0A4U5PFF9</accession>
<gene>
    <name evidence="2" type="ORF">L596_009328</name>
</gene>
<evidence type="ECO:0000313" key="2">
    <source>
        <dbReference type="EMBL" id="TKR95116.1"/>
    </source>
</evidence>